<comment type="caution">
    <text evidence="1">The sequence shown here is derived from an EMBL/GenBank/DDBJ whole genome shotgun (WGS) entry which is preliminary data.</text>
</comment>
<name>A0ABP3GPM6_9ACTN</name>
<protein>
    <submittedName>
        <fullName evidence="1">Uncharacterized protein</fullName>
    </submittedName>
</protein>
<evidence type="ECO:0000313" key="2">
    <source>
        <dbReference type="Proteomes" id="UP001501822"/>
    </source>
</evidence>
<evidence type="ECO:0000313" key="1">
    <source>
        <dbReference type="EMBL" id="GAA0348839.1"/>
    </source>
</evidence>
<accession>A0ABP3GPM6</accession>
<keyword evidence="2" id="KW-1185">Reference proteome</keyword>
<dbReference type="EMBL" id="BAAABM010000037">
    <property type="protein sequence ID" value="GAA0348839.1"/>
    <property type="molecule type" value="Genomic_DNA"/>
</dbReference>
<reference evidence="2" key="1">
    <citation type="journal article" date="2019" name="Int. J. Syst. Evol. Microbiol.">
        <title>The Global Catalogue of Microorganisms (GCM) 10K type strain sequencing project: providing services to taxonomists for standard genome sequencing and annotation.</title>
        <authorList>
            <consortium name="The Broad Institute Genomics Platform"/>
            <consortium name="The Broad Institute Genome Sequencing Center for Infectious Disease"/>
            <person name="Wu L."/>
            <person name="Ma J."/>
        </authorList>
    </citation>
    <scope>NUCLEOTIDE SEQUENCE [LARGE SCALE GENOMIC DNA]</scope>
    <source>
        <strain evidence="2">JCM 3146</strain>
    </source>
</reference>
<gene>
    <name evidence="1" type="ORF">GCM10010151_43240</name>
</gene>
<proteinExistence type="predicted"/>
<organism evidence="1 2">
    <name type="scientific">Actinoallomurus spadix</name>
    <dbReference type="NCBI Taxonomy" id="79912"/>
    <lineage>
        <taxon>Bacteria</taxon>
        <taxon>Bacillati</taxon>
        <taxon>Actinomycetota</taxon>
        <taxon>Actinomycetes</taxon>
        <taxon>Streptosporangiales</taxon>
        <taxon>Thermomonosporaceae</taxon>
        <taxon>Actinoallomurus</taxon>
    </lineage>
</organism>
<sequence length="62" mass="5903">MRSTRPGLFAGAPAVAGGGDAADPVEVVGVGVGVDVAVAVPGSRPSDAAVNSTTMAIAAPKW</sequence>
<dbReference type="Proteomes" id="UP001501822">
    <property type="component" value="Unassembled WGS sequence"/>
</dbReference>